<feature type="domain" description="Dynein heavy chain coiled coil stalk" evidence="21">
    <location>
        <begin position="2451"/>
        <end position="2796"/>
    </location>
</feature>
<dbReference type="InterPro" id="IPR024317">
    <property type="entry name" value="Dynein_heavy_chain_D4_dom"/>
</dbReference>
<proteinExistence type="inferred from homology"/>
<keyword evidence="29" id="KW-1185">Reference proteome</keyword>
<comment type="subcellular location">
    <subcellularLocation>
        <location evidence="1">Cell projection</location>
        <location evidence="1">Cilium</location>
        <location evidence="1">Flagellum</location>
    </subcellularLocation>
    <subcellularLocation>
        <location evidence="2">Cytoplasm</location>
        <location evidence="2">Cytoskeleton</location>
        <location evidence="2">Cilium axoneme</location>
    </subcellularLocation>
</comment>
<dbReference type="FunFam" id="3.40.50.300:FF:000362">
    <property type="entry name" value="Dynein, axonemal, heavy chain 6"/>
    <property type="match status" value="1"/>
</dbReference>
<comment type="caution">
    <text evidence="28">The sequence shown here is derived from an EMBL/GenBank/DDBJ whole genome shotgun (WGS) entry which is preliminary data.</text>
</comment>
<evidence type="ECO:0000256" key="10">
    <source>
        <dbReference type="ARBA" id="ARBA00022846"/>
    </source>
</evidence>
<reference evidence="28 29" key="2">
    <citation type="submission" date="2016-08" db="EMBL/GenBank/DDBJ databases">
        <title>Pervasive Adenine N6-methylation of Active Genes in Fungi.</title>
        <authorList>
            <consortium name="DOE Joint Genome Institute"/>
            <person name="Mondo S.J."/>
            <person name="Dannebaum R.O."/>
            <person name="Kuo R.C."/>
            <person name="Labutti K."/>
            <person name="Haridas S."/>
            <person name="Kuo A."/>
            <person name="Salamov A."/>
            <person name="Ahrendt S.R."/>
            <person name="Lipzen A."/>
            <person name="Sullivan W."/>
            <person name="Andreopoulos W.B."/>
            <person name="Clum A."/>
            <person name="Lindquist E."/>
            <person name="Daum C."/>
            <person name="Ramamoorthy G.K."/>
            <person name="Gryganskyi A."/>
            <person name="Culley D."/>
            <person name="Magnuson J.K."/>
            <person name="James T.Y."/>
            <person name="O'Malley M.A."/>
            <person name="Stajich J.E."/>
            <person name="Spatafora J.W."/>
            <person name="Visel A."/>
            <person name="Grigoriev I.V."/>
        </authorList>
    </citation>
    <scope>NUCLEOTIDE SEQUENCE [LARGE SCALE GENOMIC DNA]</scope>
    <source>
        <strain evidence="28 29">S4</strain>
    </source>
</reference>
<dbReference type="InterPro" id="IPR041228">
    <property type="entry name" value="Dynein_C"/>
</dbReference>
<evidence type="ECO:0000259" key="23">
    <source>
        <dbReference type="Pfam" id="PF12781"/>
    </source>
</evidence>
<keyword evidence="10" id="KW-0282">Flagellum</keyword>
<evidence type="ECO:0000256" key="1">
    <source>
        <dbReference type="ARBA" id="ARBA00004230"/>
    </source>
</evidence>
<feature type="domain" description="Dynein heavy chain 3 AAA+ lid" evidence="25">
    <location>
        <begin position="2020"/>
        <end position="2115"/>
    </location>
</feature>
<evidence type="ECO:0000256" key="14">
    <source>
        <dbReference type="ARBA" id="ARBA00023175"/>
    </source>
</evidence>
<evidence type="ECO:0000259" key="27">
    <source>
        <dbReference type="Pfam" id="PF18199"/>
    </source>
</evidence>
<dbReference type="Gene3D" id="3.10.490.20">
    <property type="match status" value="1"/>
</dbReference>
<dbReference type="Gene3D" id="1.20.1270.280">
    <property type="match status" value="1"/>
</dbReference>
<evidence type="ECO:0000259" key="26">
    <source>
        <dbReference type="Pfam" id="PF18198"/>
    </source>
</evidence>
<dbReference type="Gene3D" id="6.10.140.1060">
    <property type="match status" value="1"/>
</dbReference>
<evidence type="ECO:0000256" key="4">
    <source>
        <dbReference type="ARBA" id="ARBA00011655"/>
    </source>
</evidence>
<dbReference type="InterPro" id="IPR027417">
    <property type="entry name" value="P-loop_NTPase"/>
</dbReference>
<keyword evidence="12 17" id="KW-0175">Coiled coil</keyword>
<dbReference type="FunFam" id="1.20.58.1120:FF:000005">
    <property type="entry name" value="Dynein, axonemal, heavy chain 12"/>
    <property type="match status" value="1"/>
</dbReference>
<dbReference type="Gene3D" id="1.10.8.710">
    <property type="match status" value="1"/>
</dbReference>
<dbReference type="FunFam" id="1.10.8.1220:FF:000001">
    <property type="entry name" value="Dynein axonemal heavy chain 5"/>
    <property type="match status" value="1"/>
</dbReference>
<dbReference type="FunFam" id="1.20.920.30:FF:000002">
    <property type="entry name" value="Dynein axonemal heavy chain 3"/>
    <property type="match status" value="1"/>
</dbReference>
<dbReference type="InterPro" id="IPR013602">
    <property type="entry name" value="Dynein_heavy_linker"/>
</dbReference>
<dbReference type="Pfam" id="PF08393">
    <property type="entry name" value="DHC_N2"/>
    <property type="match status" value="1"/>
</dbReference>
<protein>
    <recommendedName>
        <fullName evidence="30">Dynein heavy chain, cytosolic</fullName>
    </recommendedName>
</protein>
<evidence type="ECO:0000256" key="13">
    <source>
        <dbReference type="ARBA" id="ARBA00023069"/>
    </source>
</evidence>
<comment type="subunit">
    <text evidence="4">Consists of at least two heavy chains and a number of intermediate and light chains.</text>
</comment>
<feature type="domain" description="Dynein heavy chain ATP-binding dynein motor region" evidence="23">
    <location>
        <begin position="2824"/>
        <end position="3044"/>
    </location>
</feature>
<evidence type="ECO:0000259" key="22">
    <source>
        <dbReference type="Pfam" id="PF12780"/>
    </source>
</evidence>
<dbReference type="InterPro" id="IPR042228">
    <property type="entry name" value="Dynein_linker_3"/>
</dbReference>
<name>A0A1Y1XEB0_9FUNG</name>
<dbReference type="FunFam" id="3.40.50.300:FF:002141">
    <property type="entry name" value="Dynein heavy chain"/>
    <property type="match status" value="1"/>
</dbReference>
<evidence type="ECO:0000256" key="8">
    <source>
        <dbReference type="ARBA" id="ARBA00022741"/>
    </source>
</evidence>
<dbReference type="OrthoDB" id="447173at2759"/>
<dbReference type="InterPro" id="IPR035699">
    <property type="entry name" value="AAA_6"/>
</dbReference>
<evidence type="ECO:0000256" key="17">
    <source>
        <dbReference type="SAM" id="Coils"/>
    </source>
</evidence>
<dbReference type="Gene3D" id="1.20.140.100">
    <property type="entry name" value="Dynein heavy chain, N-terminal domain 2"/>
    <property type="match status" value="1"/>
</dbReference>
<keyword evidence="5" id="KW-0963">Cytoplasm</keyword>
<dbReference type="Gene3D" id="1.10.472.130">
    <property type="match status" value="1"/>
</dbReference>
<feature type="coiled-coil region" evidence="17">
    <location>
        <begin position="568"/>
        <end position="628"/>
    </location>
</feature>
<feature type="domain" description="Dynein heavy chain region D6 P-loop" evidence="18">
    <location>
        <begin position="3288"/>
        <end position="3403"/>
    </location>
</feature>
<feature type="domain" description="Dynein heavy chain AAA lid" evidence="26">
    <location>
        <begin position="3438"/>
        <end position="3576"/>
    </location>
</feature>
<evidence type="ECO:0000313" key="29">
    <source>
        <dbReference type="Proteomes" id="UP000193944"/>
    </source>
</evidence>
<dbReference type="Pfam" id="PF12775">
    <property type="entry name" value="AAA_7"/>
    <property type="match status" value="1"/>
</dbReference>
<dbReference type="GO" id="GO:0045505">
    <property type="term" value="F:dynein intermediate chain binding"/>
    <property type="evidence" value="ECO:0007669"/>
    <property type="project" value="InterPro"/>
</dbReference>
<evidence type="ECO:0000256" key="15">
    <source>
        <dbReference type="ARBA" id="ARBA00023212"/>
    </source>
</evidence>
<dbReference type="Pfam" id="PF12774">
    <property type="entry name" value="AAA_6"/>
    <property type="match status" value="1"/>
</dbReference>
<keyword evidence="14" id="KW-0505">Motor protein</keyword>
<dbReference type="FunFam" id="1.10.8.710:FF:000004">
    <property type="entry name" value="Dynein axonemal heavy chain 6"/>
    <property type="match status" value="1"/>
</dbReference>
<dbReference type="FunFam" id="1.10.8.720:FF:000001">
    <property type="entry name" value="dynein heavy chain 7, axonemal"/>
    <property type="match status" value="1"/>
</dbReference>
<feature type="domain" description="Dynein heavy chain C-terminal" evidence="27">
    <location>
        <begin position="3584"/>
        <end position="3885"/>
    </location>
</feature>
<feature type="domain" description="Dynein heavy chain AAA module D4" evidence="22">
    <location>
        <begin position="2176"/>
        <end position="2437"/>
    </location>
</feature>
<evidence type="ECO:0000256" key="7">
    <source>
        <dbReference type="ARBA" id="ARBA00022737"/>
    </source>
</evidence>
<dbReference type="EMBL" id="MCFG01000059">
    <property type="protein sequence ID" value="ORX84079.1"/>
    <property type="molecule type" value="Genomic_DNA"/>
</dbReference>
<evidence type="ECO:0000259" key="20">
    <source>
        <dbReference type="Pfam" id="PF12774"/>
    </source>
</evidence>
<evidence type="ECO:0000256" key="2">
    <source>
        <dbReference type="ARBA" id="ARBA00004430"/>
    </source>
</evidence>
<keyword evidence="7" id="KW-0677">Repeat</keyword>
<dbReference type="Gene3D" id="1.10.8.1220">
    <property type="match status" value="1"/>
</dbReference>
<keyword evidence="9" id="KW-0067">ATP-binding</keyword>
<dbReference type="FunFam" id="3.20.180.20:FF:000003">
    <property type="entry name" value="Dynein heavy chain 12, axonemal"/>
    <property type="match status" value="1"/>
</dbReference>
<dbReference type="InterPro" id="IPR043157">
    <property type="entry name" value="Dynein_AAA1S"/>
</dbReference>
<dbReference type="InterPro" id="IPR024743">
    <property type="entry name" value="Dynein_HC_stalk"/>
</dbReference>
<keyword evidence="8" id="KW-0547">Nucleotide-binding</keyword>
<dbReference type="InterPro" id="IPR042222">
    <property type="entry name" value="Dynein_2_N"/>
</dbReference>
<dbReference type="InterPro" id="IPR041589">
    <property type="entry name" value="DNAH3_AAA_lid_1"/>
</dbReference>
<keyword evidence="15" id="KW-0206">Cytoskeleton</keyword>
<dbReference type="Proteomes" id="UP000193944">
    <property type="component" value="Unassembled WGS sequence"/>
</dbReference>
<dbReference type="FunFam" id="3.40.50.300:FF:001328">
    <property type="entry name" value="Dynein heavy chain 6, axonemal"/>
    <property type="match status" value="1"/>
</dbReference>
<organism evidence="28 29">
    <name type="scientific">Anaeromyces robustus</name>
    <dbReference type="NCBI Taxonomy" id="1754192"/>
    <lineage>
        <taxon>Eukaryota</taxon>
        <taxon>Fungi</taxon>
        <taxon>Fungi incertae sedis</taxon>
        <taxon>Chytridiomycota</taxon>
        <taxon>Chytridiomycota incertae sedis</taxon>
        <taxon>Neocallimastigomycetes</taxon>
        <taxon>Neocallimastigales</taxon>
        <taxon>Neocallimastigaceae</taxon>
        <taxon>Anaeromyces</taxon>
    </lineage>
</organism>
<dbReference type="SUPFAM" id="SSF52540">
    <property type="entry name" value="P-loop containing nucleoside triphosphate hydrolases"/>
    <property type="match status" value="4"/>
</dbReference>
<dbReference type="GO" id="GO:0005858">
    <property type="term" value="C:axonemal dynein complex"/>
    <property type="evidence" value="ECO:0007669"/>
    <property type="project" value="UniProtKB-ARBA"/>
</dbReference>
<dbReference type="GO" id="GO:0005524">
    <property type="term" value="F:ATP binding"/>
    <property type="evidence" value="ECO:0007669"/>
    <property type="project" value="UniProtKB-KW"/>
</dbReference>
<evidence type="ECO:0000256" key="11">
    <source>
        <dbReference type="ARBA" id="ARBA00023017"/>
    </source>
</evidence>
<dbReference type="Gene3D" id="1.20.58.1120">
    <property type="match status" value="1"/>
</dbReference>
<comment type="similarity">
    <text evidence="3">Belongs to the dynein heavy chain family.</text>
</comment>
<sequence length="3889" mass="449597">MDYIENANVVNEIQNNEIRTNMDIEEQIEALYDYFDNIIQNQNLSIRDKKRFFHIIDYLPKRLVENHQSLVMKLFEEVQKDFSDSEKKATAEYILKTPKRKELETINNEECFRVNEPHCLIPSGWRKKFLKNKQKLEENLFINNQCMLKLLQYWKTYSHLRFIDLEKILKITEPQKINNFRSLLLVQAESCREIILKDWYFKILKDFYDEYKKGNTSSKLYLAASVLIKIEIKSIIMKSLNDYQSLFKYEDEVFEEFTDEKKNNKKYCIIHESDKLPRFIVNLECQNKSIEFSPKMSELKNILLYGIEFSTRTIEFLPDIESIIKMPEIEGTIGTSGFSLPSSYKEMSIDLYETFISEYQALLSNNVDKCINLVKKYLEKYKDYEFLVKMDVADICKEYFEEDHTFEEYLMEIEKYRNLSSDIQLKKTTIKFPLIYLNTKELHDTLSDKALQVSKLFLDKITRDSIKHQKEICERYSKIESIALTIPESFQEMAELMNSVENIKENELPSLLKELEEAHKRFIYITQFSVLSEEHIKLNSETFTWPEKIEPILLKNVDIMEQAKEHNMVSLKERRDNFIEELSNIQKQIEEFKDVSDLDEMGFYVKKVQDLQKQLSAANDIIAEFNKEEAVYKWKLSVYPKRKELLSQLEPYHNLYGTTVNFQKSFKKWMDGNFNELDADAIEQLVMGYKRDIYKASNLFPENSASRGIANEIKEKIIEFSENLPIIRILCNPGLRDRHYEEMERISGLTIKPDVTITLRKILKLNINPYISQFQTISESASKEYSLEKSLKNMMKDWDNVEFTFILYRDNSTLILSAVDDIQQQLDDQIVKTQSMRASSYIKPFEAEVREWESKLLYSQETIDEWLKVQATWMYLEPIFSSEDIMQQMPVEGKSFKLVDSSWKIIMKKCDEDHHVLACTGIPNIKEEFVNNNELLDQIQKGLNSYLETKRLLFPRFFFLSNDEMLEILSETKNPKRVQPHLKKCFEGINSLEFDNSLNIHSLFSSENEKLPLTKQISTAEAKGLVEKWLLKVESGMKESVHFSIKEAFKAYAETKRKEWVLNWPGQVVLCISQVYWTFNAESAIPRGSKGLDDFSKELTNDLNDIIDLVRGDLSKMARITLGALVVLDVHARDVICELAKEDITDINDFSWLLQLRYYWDGKDIIVRMVNAERIYGYEYLGNTPRLVITPLTDRCYRTLLGALHLNLGGAPEGPAGTGKTESTKDLAKAIAKQCVVFNCSDGLDYLAMGKFFKGLASSGAWSCFDEFNRIELEVLSVVAQQILTIQRAMAANVSKFVFEGTELVLIPTCATFITMNPGYAGRSELPDNLKALFRTVAMMVPDYTLIAEIMLYSYGFIDARNLARKITATYRLCSEQLSSQDHYDYGMRAVKSVLTAAGNLKLKYPLQDENILVLRSIIDVNLPKFLTQDVELFKAITTDLFPGVKLPKPDYEIFNKYLEQVLIRMNLQKNENFVLKIIQLYEMMLVRHGFMLVGEPFAGKTSAYRVLAETLTDIANANENFDANKILYKVINPKSISMGYLYGQFDQTSHEWNDGVLATSFRSFASLQTPDRKWVIFDGPVDAVWIENMNTVLDDNKKLCLMSGEIIQLSNTMSLIFEVMDLAVASPATVSRCGMVFMEPNQLGWEPLMESWLNNYSNFNENIILIIKGLFNNYIPPILHSLRTMYKELIATTNIGCVNSLINIFNSLINNMKEIDFNNISEDKFKKIEKILQFQFFFSLIWSLGGSLDESSREKINEEILNLIKIHNSTLLFEFPYEGTLYDYKYDTNNNTWIKWIDTIEKKPTIAQNAEFSSIIIPTKDTARYLYLMDILITNNTPLLVVGPTGTGKSKYIINKLLNGLPKEKYLPMLINFSAKTSSFQVQDIIMSKLDKRRKGTFGPPLGKQYVIFIDDLNMPTKEIYGAQPPIELLRQWMDHGNWYDLKDTSKIELIDIQFIGAMGPPGGGRNDVTPRFLRHFNQVVINSFDDLTLKRIFTCILNWHFNKYEFSDEIKNNIQNIVNATITIYKWAINNLLPTPMKTHYTFNLRDFSRVIQGISLSRPEATNTKNQLIRLWTHEIYRVFHDRLISDTDYQACFEVTMNTIETVFKENTKEVFKSLLSENDNIIDDDMRKLMFGDIIAGSREKPYNELIDIKKITDIINSSLIDYNNIRKDKLDIVLFRFAIEHLARICRIIRLPGEHALLVGVGGSGRQSLAKLAAHMADYELFQIELTKSYGLVEWRDDIKKVIKIAGLENRPTVFVFSDTQITNESFIEDINSILNSGEVPNLYQPDEKEAIYERCLSDIRSDNPDIDELPNTALYNYFIQRSKSNLHIVLCMSPIGDAFRQRLKQFSSLVNCCTIDWFQAWPDDALYAVANKYLTDMEIDQKYLNNIIDLCRYFHQSVSVISDKFKRALSRHNYITPTSYLELLFSYKKMYELKREEALSIKKRYNGGLEKLAYTSDQVKKMQIELNELQPQLEKTAEETVKMLSKIEIESGDVEKTRKIVSADENIALEKAEQATAIKNECENDLAEALPLLNSALEALDTLKKQDIDEVKAMKNPPAGVKLVMEAVCVMRDIKPEKIPDPSGSGKMVQDYWKPSVKMIGDPKFLTSLKDYDKDQIPPHIIKKIRTNYLPNSEFKPEKVRNASSAAEGLCRWVIAMEAYDRVAKVVAPKKVALANAEEDYAETIKRLEEKRAMLKEVEERMEALNTKFQNLKDDKLRLENQKKSCEEKLQRAEVLIGGLGGERQRWSDIIQQLNVTINNLIGDILIASGVTAYLGVFTKMYRNECIDDWIQRCKEVIPCSDNFNLSKVLGDPIHIREWNIAGLPSDDFSVDNGIIVEYSRRWPLMIDPQGQANKWVKNMEDKNNLSVIKLTDSDYVRSLENAITFGTPVLIENVKEELDPILTPILCKSIFINGGVKCIKLGDNIIEYSDNFKLYITTKLRNPHYLPEISTKVTLLNFMITPEGLEDQTLGIVVQKERPELEEEKNQLIIQSAENKRKLKEIEDKILSILSNDDGNILENLEAIEALSSSKRISNELSEKQKIAEATEKKIDETRNSYLPIAKHASILFFCTTDLANIEPMYQYSLTWFIDLFSNAIVMSNKSSNLKRRLKNLESYFTYSLYCNVCRSLFEKDKLLFSFLLCISILRSQKEINESEFSFLITGGLMLSNNYKNPAPSWLSEKSWSEICQLSDITNFKGLRENFNSDEWYEWSESQNPYQAQIPNCFDEPRTDFQKLLLVRAIRPEKIVPSIQEFVKLKLGHKFVEPPPFDLASSFEDSSNKTPLIFILSPGVDPILQLFKLAEDKGFSGSKCQTISLGQGQGPIAAEMIENAKRDGTWVVLQNCHLAISWMGALEKIVDDMNSSSTVHKNTRLWLTSYPTEHFPVSILQNSVKMTNEPPKGIKANLLKSYLSNPISDEKFYTACSKKNEWEKLLFGLCFFHAIVQERRNFGPLGWNIPYEFNESDLSISVRQLQIFLDNYDEVPFKALTYLTGECNYGGRVTDDWDRRTLVNILSCCYCPQVIEDTEYKFMQSEIYYVPTESDYNSIIEYIKQMPLNQLPDIFGIHDNGDIARQLSETKQLFDSIILTQEKTGNDSSNAKSSDEIVTEISSGILDSLPDQYSVKEAMEKFPVNYNESMNTVLIQEMVRFNKLLDVIRKSMIDIQKAIKGLVVMSQDLEEIYKAILVNKVPSKWAQKSYPSLKPLGSYVNDLLSRLKFFDNWYRKGRPNVFWMSGFFFTQSFITATLQNYSRKYVIPIDELVLDFEILKEDNIDSSPSDGVYVNGLFLEGARWDRNKKAINESYSKVLYDNLPIIWFKPVKSIDKNTKFKYHCPVYKTSSRRGVLSTTGHSTNFVIAIDLPIDKPERHWILRGVAILLQLDD</sequence>
<accession>A0A1Y1XEB0</accession>
<dbReference type="Pfam" id="PF17857">
    <property type="entry name" value="AAA_lid_1"/>
    <property type="match status" value="1"/>
</dbReference>
<evidence type="ECO:0000256" key="16">
    <source>
        <dbReference type="ARBA" id="ARBA00023273"/>
    </source>
</evidence>
<keyword evidence="13" id="KW-0969">Cilium</keyword>
<dbReference type="PANTHER" id="PTHR22878:SF70">
    <property type="entry name" value="DYNEIN HEAVY CHAIN 2, AXONEMAL"/>
    <property type="match status" value="1"/>
</dbReference>
<evidence type="ECO:0000259" key="21">
    <source>
        <dbReference type="Pfam" id="PF12777"/>
    </source>
</evidence>
<dbReference type="Pfam" id="PF12777">
    <property type="entry name" value="MT"/>
    <property type="match status" value="1"/>
</dbReference>
<dbReference type="InterPro" id="IPR026983">
    <property type="entry name" value="DHC"/>
</dbReference>
<dbReference type="Pfam" id="PF12780">
    <property type="entry name" value="AAA_8"/>
    <property type="match status" value="1"/>
</dbReference>
<dbReference type="InterPro" id="IPR041466">
    <property type="entry name" value="Dynein_AAA5_ext"/>
</dbReference>
<feature type="domain" description="Dynein heavy chain AAA 5 extension" evidence="24">
    <location>
        <begin position="1669"/>
        <end position="1798"/>
    </location>
</feature>
<evidence type="ECO:0008006" key="30">
    <source>
        <dbReference type="Google" id="ProtNLM"/>
    </source>
</evidence>
<dbReference type="FunFam" id="3.40.50.300:FF:000044">
    <property type="entry name" value="Dynein heavy chain 5, axonemal"/>
    <property type="match status" value="1"/>
</dbReference>
<dbReference type="Pfam" id="PF18199">
    <property type="entry name" value="Dynein_C"/>
    <property type="match status" value="1"/>
</dbReference>
<dbReference type="GO" id="GO:0008569">
    <property type="term" value="F:minus-end-directed microtubule motor activity"/>
    <property type="evidence" value="ECO:0007669"/>
    <property type="project" value="InterPro"/>
</dbReference>
<dbReference type="GO" id="GO:0003341">
    <property type="term" value="P:cilium movement"/>
    <property type="evidence" value="ECO:0007669"/>
    <property type="project" value="UniProtKB-ARBA"/>
</dbReference>
<dbReference type="InterPro" id="IPR041658">
    <property type="entry name" value="AAA_lid_11"/>
</dbReference>
<evidence type="ECO:0000313" key="28">
    <source>
        <dbReference type="EMBL" id="ORX84079.1"/>
    </source>
</evidence>
<dbReference type="PANTHER" id="PTHR22878">
    <property type="entry name" value="DYNEIN HEAVY CHAIN 6, AXONEMAL-LIKE-RELATED"/>
    <property type="match status" value="1"/>
</dbReference>
<dbReference type="FunFam" id="1.20.140.100:FF:000004">
    <property type="entry name" value="Dynein axonemal heavy chain 6"/>
    <property type="match status" value="1"/>
</dbReference>
<dbReference type="Gene3D" id="1.20.920.20">
    <property type="match status" value="1"/>
</dbReference>
<dbReference type="FunFam" id="3.40.50.300:FF:000223">
    <property type="entry name" value="Dynein heavy chain 3, axonemal"/>
    <property type="match status" value="1"/>
</dbReference>
<feature type="coiled-coil region" evidence="17">
    <location>
        <begin position="2678"/>
        <end position="2743"/>
    </location>
</feature>
<dbReference type="InterPro" id="IPR035706">
    <property type="entry name" value="AAA_9"/>
</dbReference>
<evidence type="ECO:0000256" key="6">
    <source>
        <dbReference type="ARBA" id="ARBA00022701"/>
    </source>
</evidence>
<keyword evidence="16" id="KW-0966">Cell projection</keyword>
<dbReference type="GO" id="GO:0051959">
    <property type="term" value="F:dynein light intermediate chain binding"/>
    <property type="evidence" value="ECO:0007669"/>
    <property type="project" value="InterPro"/>
</dbReference>
<evidence type="ECO:0000256" key="9">
    <source>
        <dbReference type="ARBA" id="ARBA00022840"/>
    </source>
</evidence>
<dbReference type="Gene3D" id="1.10.287.2620">
    <property type="match status" value="1"/>
</dbReference>
<dbReference type="InterPro" id="IPR042219">
    <property type="entry name" value="AAA_lid_11_sf"/>
</dbReference>
<dbReference type="GO" id="GO:0005874">
    <property type="term" value="C:microtubule"/>
    <property type="evidence" value="ECO:0007669"/>
    <property type="project" value="UniProtKB-KW"/>
</dbReference>
<evidence type="ECO:0000259" key="25">
    <source>
        <dbReference type="Pfam" id="PF17857"/>
    </source>
</evidence>
<dbReference type="FunFam" id="3.10.490.20:FF:000001">
    <property type="entry name" value="dynein heavy chain 7, axonemal"/>
    <property type="match status" value="1"/>
</dbReference>
<keyword evidence="6" id="KW-0493">Microtubule</keyword>
<evidence type="ECO:0000259" key="18">
    <source>
        <dbReference type="Pfam" id="PF03028"/>
    </source>
</evidence>
<dbReference type="Pfam" id="PF17852">
    <property type="entry name" value="Dynein_AAA_lid"/>
    <property type="match status" value="1"/>
</dbReference>
<evidence type="ECO:0000256" key="12">
    <source>
        <dbReference type="ARBA" id="ARBA00023054"/>
    </source>
</evidence>
<dbReference type="Gene3D" id="3.20.180.20">
    <property type="entry name" value="Dynein heavy chain, N-terminal domain 2"/>
    <property type="match status" value="1"/>
</dbReference>
<feature type="domain" description="Dynein heavy chain hydrolytic ATP-binding dynein motor region" evidence="20">
    <location>
        <begin position="1176"/>
        <end position="1502"/>
    </location>
</feature>
<reference evidence="28 29" key="1">
    <citation type="submission" date="2016-08" db="EMBL/GenBank/DDBJ databases">
        <title>A Parts List for Fungal Cellulosomes Revealed by Comparative Genomics.</title>
        <authorList>
            <consortium name="DOE Joint Genome Institute"/>
            <person name="Haitjema C.H."/>
            <person name="Gilmore S.P."/>
            <person name="Henske J.K."/>
            <person name="Solomon K.V."/>
            <person name="De Groot R."/>
            <person name="Kuo A."/>
            <person name="Mondo S.J."/>
            <person name="Salamov A.A."/>
            <person name="Labutti K."/>
            <person name="Zhao Z."/>
            <person name="Chiniquy J."/>
            <person name="Barry K."/>
            <person name="Brewer H.M."/>
            <person name="Purvine S.O."/>
            <person name="Wright A.T."/>
            <person name="Boxma B."/>
            <person name="Van Alen T."/>
            <person name="Hackstein J.H."/>
            <person name="Baker S.E."/>
            <person name="Grigoriev I.V."/>
            <person name="O'Malley M.A."/>
        </authorList>
    </citation>
    <scope>NUCLEOTIDE SEQUENCE [LARGE SCALE GENOMIC DNA]</scope>
    <source>
        <strain evidence="28 29">S4</strain>
    </source>
</reference>
<dbReference type="FunFam" id="1.20.920.20:FF:000006">
    <property type="entry name" value="Dynein, axonemal, heavy chain 6"/>
    <property type="match status" value="1"/>
</dbReference>
<evidence type="ECO:0000256" key="5">
    <source>
        <dbReference type="ARBA" id="ARBA00022490"/>
    </source>
</evidence>
<dbReference type="Gene3D" id="1.20.920.30">
    <property type="match status" value="1"/>
</dbReference>
<dbReference type="Gene3D" id="1.10.8.720">
    <property type="entry name" value="Region D6 of dynein motor"/>
    <property type="match status" value="1"/>
</dbReference>
<dbReference type="Pfam" id="PF12781">
    <property type="entry name" value="AAA_9"/>
    <property type="match status" value="1"/>
</dbReference>
<dbReference type="GO" id="GO:0031514">
    <property type="term" value="C:motile cilium"/>
    <property type="evidence" value="ECO:0007669"/>
    <property type="project" value="UniProtKB-SubCell"/>
</dbReference>
<dbReference type="Pfam" id="PF03028">
    <property type="entry name" value="Dynein_heavy"/>
    <property type="match status" value="1"/>
</dbReference>
<gene>
    <name evidence="28" type="ORF">BCR32DRAFT_262617</name>
</gene>
<dbReference type="InterPro" id="IPR043160">
    <property type="entry name" value="Dynein_C_barrel"/>
</dbReference>
<dbReference type="Gene3D" id="3.40.50.300">
    <property type="entry name" value="P-loop containing nucleotide triphosphate hydrolases"/>
    <property type="match status" value="5"/>
</dbReference>
<evidence type="ECO:0000259" key="19">
    <source>
        <dbReference type="Pfam" id="PF08393"/>
    </source>
</evidence>
<feature type="domain" description="Dynein heavy chain linker" evidence="19">
    <location>
        <begin position="643"/>
        <end position="1048"/>
    </location>
</feature>
<evidence type="ECO:0000256" key="3">
    <source>
        <dbReference type="ARBA" id="ARBA00008887"/>
    </source>
</evidence>
<dbReference type="FunFam" id="1.20.1270.280:FF:000001">
    <property type="entry name" value="dynein heavy chain 7, axonemal"/>
    <property type="match status" value="1"/>
</dbReference>
<dbReference type="FunFam" id="1.10.287.2620:FF:000002">
    <property type="entry name" value="Dynein heavy chain 2, axonemal"/>
    <property type="match status" value="1"/>
</dbReference>
<evidence type="ECO:0000259" key="24">
    <source>
        <dbReference type="Pfam" id="PF17852"/>
    </source>
</evidence>
<keyword evidence="11" id="KW-0243">Dynein</keyword>
<dbReference type="InterPro" id="IPR004273">
    <property type="entry name" value="Dynein_heavy_D6_P-loop"/>
</dbReference>
<dbReference type="Pfam" id="PF18198">
    <property type="entry name" value="AAA_lid_11"/>
    <property type="match status" value="1"/>
</dbReference>
<dbReference type="STRING" id="1754192.A0A1Y1XEB0"/>